<name>A0ABS2H5G7_9BACL</name>
<reference evidence="1 2" key="1">
    <citation type="submission" date="2021-01" db="EMBL/GenBank/DDBJ databases">
        <title>Paenibacillus sp.nov. isolated from the rhizosphere soil of tomato plant.</title>
        <authorList>
            <person name="Thin K.K."/>
            <person name="Zhang X."/>
            <person name="He S."/>
        </authorList>
    </citation>
    <scope>NUCLEOTIDE SEQUENCE [LARGE SCALE GENOMIC DNA]</scope>
    <source>
        <strain evidence="1 2">DXFW5</strain>
    </source>
</reference>
<proteinExistence type="predicted"/>
<organism evidence="1 2">
    <name type="scientific">Paenibacillus rhizolycopersici</name>
    <dbReference type="NCBI Taxonomy" id="2780073"/>
    <lineage>
        <taxon>Bacteria</taxon>
        <taxon>Bacillati</taxon>
        <taxon>Bacillota</taxon>
        <taxon>Bacilli</taxon>
        <taxon>Bacillales</taxon>
        <taxon>Paenibacillaceae</taxon>
        <taxon>Paenibacillus</taxon>
    </lineage>
</organism>
<gene>
    <name evidence="1" type="ORF">IM700_005190</name>
</gene>
<comment type="caution">
    <text evidence="1">The sequence shown here is derived from an EMBL/GenBank/DDBJ whole genome shotgun (WGS) entry which is preliminary data.</text>
</comment>
<dbReference type="SUPFAM" id="SSF50939">
    <property type="entry name" value="Sialidases"/>
    <property type="match status" value="3"/>
</dbReference>
<dbReference type="Proteomes" id="UP001516620">
    <property type="component" value="Unassembled WGS sequence"/>
</dbReference>
<evidence type="ECO:0000313" key="2">
    <source>
        <dbReference type="Proteomes" id="UP001516620"/>
    </source>
</evidence>
<keyword evidence="2" id="KW-1185">Reference proteome</keyword>
<dbReference type="Pfam" id="PF03406">
    <property type="entry name" value="Phage_fiber_2"/>
    <property type="match status" value="1"/>
</dbReference>
<dbReference type="InterPro" id="IPR036278">
    <property type="entry name" value="Sialidase_sf"/>
</dbReference>
<evidence type="ECO:0000313" key="1">
    <source>
        <dbReference type="EMBL" id="MBM6995055.1"/>
    </source>
</evidence>
<dbReference type="RefSeq" id="WP_193416484.1">
    <property type="nucleotide sequence ID" value="NZ_JADCNN020000003.1"/>
</dbReference>
<sequence>MATNTPNLNLLKKDPVTDGNETFNVQTMLNDNWDKIDAAVGSIRQQVEQIEIDIPVATLEQPGITQLSNAINSDAEDRAATPKAVKAAADDARGSIFKLSRDVANLNMQLEASKRVTDGFTFGSNFADSFGMEIDTTKLISPTALEVGQTEITVDTIGTLAAGMEVTVYDDVNMERTTVNEVATTQNFVTKTTENAVVKSGISGLSTDGGRKLIRLNNGVLISTGKYATGCYIVKSADDGNTWASLWATATVQDVTLVSLGERFVIFYAANGTTLRVIIMDENGSMAQGGEIQFTGDATSLGTTVSADFNPADSTLHLAWHGKTASASNSDNIKYMKCPVNVSAGTLTAGTVETVTTSNATNVDNIAPCIALNANGSPVIVYSGSGSSAVKGIFAFIKSGGGWTGKSAPYNTGSTTYMQYAPSVVFVPSSVNGLSNGRIWCTWWGTTATITTGSIFVSYSDDGGNTWSTPERISPVSSKPKTYPSITADKNGVIYVLSRSIGEAGSDNSYDICMVKNAGGSWGAETTVVESYYVPVTGTAQHYYPQTLNDISMEFVVPPFIYRTIGLADGDAVSFYGSWKEIGAATKLTFNPLTKHYKTGAVIARTTAVVDAVNKALKFGSFRVVGEHSFENNDTVVADRLNYLETGNKSLVRLPNGWLVLTTRYGSNGLRFYKSTDEGKTWSMENSYSFPSVSSYSVVAKGNYLFGIVSYNTSQLSWFRFNVVDGGFTQAALDSSLVQAGYVSLAINSAGTELHAAYDFVSTSGGQANIRYVKGTIDTSNNISWSAVENATTMVGAYLSARYPSVVLRQDGTAVILATATTSSTQYFVIAISKAFSGTSQSGVAMNSGWGNMTVYSPTPGAGQDQAYTCAVFIPQSINGLANGQITVAWQGRNTSELSAWNIWIATSTNGGASWTTAQMTTGNTYSRMNPSLSMDKTGKTYLFYSGNDVNDASTDIRMRAHTPGVGWNSEQIISQATTASKSVPVTQVDFTMTWELPPLAYYDTNGVYFSGAWTKTTEYETPLTESDVRFKLKDTDEVVLWVQRDEGVSLAARINGETMDKTSTAGEDQYTIALDESGPAECKLVMTRADTATDLKITRILGGVA</sequence>
<dbReference type="InterPro" id="IPR005068">
    <property type="entry name" value="Phage_lambda_Stf-r2"/>
</dbReference>
<dbReference type="EMBL" id="JADCNN020000003">
    <property type="protein sequence ID" value="MBM6995055.1"/>
    <property type="molecule type" value="Genomic_DNA"/>
</dbReference>
<dbReference type="CDD" id="cd15482">
    <property type="entry name" value="Sialidase_non-viral"/>
    <property type="match status" value="2"/>
</dbReference>
<accession>A0ABS2H5G7</accession>
<protein>
    <submittedName>
        <fullName evidence="1">Exo-alpha-sialidase</fullName>
    </submittedName>
</protein>
<dbReference type="Gene3D" id="2.120.10.10">
    <property type="match status" value="1"/>
</dbReference>